<feature type="transmembrane region" description="Helical" evidence="7">
    <location>
        <begin position="108"/>
        <end position="130"/>
    </location>
</feature>
<evidence type="ECO:0000259" key="8">
    <source>
        <dbReference type="Pfam" id="PF03458"/>
    </source>
</evidence>
<evidence type="ECO:0000256" key="2">
    <source>
        <dbReference type="ARBA" id="ARBA00008193"/>
    </source>
</evidence>
<feature type="transmembrane region" description="Helical" evidence="7">
    <location>
        <begin position="41"/>
        <end position="58"/>
    </location>
</feature>
<feature type="transmembrane region" description="Helical" evidence="7">
    <location>
        <begin position="191"/>
        <end position="209"/>
    </location>
</feature>
<evidence type="ECO:0000256" key="6">
    <source>
        <dbReference type="ARBA" id="ARBA00023136"/>
    </source>
</evidence>
<evidence type="ECO:0000256" key="3">
    <source>
        <dbReference type="ARBA" id="ARBA00022475"/>
    </source>
</evidence>
<evidence type="ECO:0000313" key="9">
    <source>
        <dbReference type="EMBL" id="GMG83943.1"/>
    </source>
</evidence>
<dbReference type="PANTHER" id="PTHR30506">
    <property type="entry name" value="INNER MEMBRANE PROTEIN"/>
    <property type="match status" value="1"/>
</dbReference>
<evidence type="ECO:0000256" key="7">
    <source>
        <dbReference type="SAM" id="Phobius"/>
    </source>
</evidence>
<reference evidence="9 10" key="1">
    <citation type="submission" date="2023-04" db="EMBL/GenBank/DDBJ databases">
        <title>Marinoamorphus aggregata gen. nov., sp. Nov., isolate from tissue of brittle star Ophioplocus japonicus.</title>
        <authorList>
            <person name="Kawano K."/>
            <person name="Sawayama S."/>
            <person name="Nakagawa S."/>
        </authorList>
    </citation>
    <scope>NUCLEOTIDE SEQUENCE [LARGE SCALE GENOMIC DNA]</scope>
    <source>
        <strain evidence="9 10">NKW23</strain>
    </source>
</reference>
<feature type="domain" description="Glycine transporter" evidence="8">
    <location>
        <begin position="21"/>
        <end position="94"/>
    </location>
</feature>
<dbReference type="Pfam" id="PF03458">
    <property type="entry name" value="Gly_transporter"/>
    <property type="match status" value="2"/>
</dbReference>
<feature type="transmembrane region" description="Helical" evidence="7">
    <location>
        <begin position="12"/>
        <end position="34"/>
    </location>
</feature>
<keyword evidence="6 7" id="KW-0472">Membrane</keyword>
<accession>A0ABQ6LL40</accession>
<evidence type="ECO:0000256" key="1">
    <source>
        <dbReference type="ARBA" id="ARBA00004651"/>
    </source>
</evidence>
<comment type="caution">
    <text evidence="9">The sequence shown here is derived from an EMBL/GenBank/DDBJ whole genome shotgun (WGS) entry which is preliminary data.</text>
</comment>
<evidence type="ECO:0000313" key="10">
    <source>
        <dbReference type="Proteomes" id="UP001239909"/>
    </source>
</evidence>
<dbReference type="Proteomes" id="UP001239909">
    <property type="component" value="Unassembled WGS sequence"/>
</dbReference>
<comment type="similarity">
    <text evidence="2">Belongs to the UPF0126 family.</text>
</comment>
<sequence length="217" mass="22157">MEGIAAEGWALIPVLSLTVSVLTVIATAVLAASAALQAARCGFDAFGAVALAAAASLGGGTVRDLLLGATPVFWLRDITYLATAAPVGLGVFLFADRVEGGTGKRLRLLLYLDALGLALFTLVGIAVARQAGVSEVMAVALGCITGVTGGILRDLLCGQPPLVLREDLYASVSLAGGALFMALDGPLPAPAAEMLAFAVMVAARFLVLWRQRRQPPG</sequence>
<feature type="domain" description="Glycine transporter" evidence="8">
    <location>
        <begin position="111"/>
        <end position="183"/>
    </location>
</feature>
<keyword evidence="5 7" id="KW-1133">Transmembrane helix</keyword>
<dbReference type="EMBL" id="BSYI01000026">
    <property type="protein sequence ID" value="GMG83943.1"/>
    <property type="molecule type" value="Genomic_DNA"/>
</dbReference>
<feature type="transmembrane region" description="Helical" evidence="7">
    <location>
        <begin position="78"/>
        <end position="96"/>
    </location>
</feature>
<dbReference type="PANTHER" id="PTHR30506:SF3">
    <property type="entry name" value="UPF0126 INNER MEMBRANE PROTEIN YADS-RELATED"/>
    <property type="match status" value="1"/>
</dbReference>
<organism evidence="9 10">
    <name type="scientific">Paralimibaculum aggregatum</name>
    <dbReference type="NCBI Taxonomy" id="3036245"/>
    <lineage>
        <taxon>Bacteria</taxon>
        <taxon>Pseudomonadati</taxon>
        <taxon>Pseudomonadota</taxon>
        <taxon>Alphaproteobacteria</taxon>
        <taxon>Rhodobacterales</taxon>
        <taxon>Paracoccaceae</taxon>
        <taxon>Paralimibaculum</taxon>
    </lineage>
</organism>
<keyword evidence="3" id="KW-1003">Cell membrane</keyword>
<proteinExistence type="inferred from homology"/>
<protein>
    <submittedName>
        <fullName evidence="9">Trimeric intracellular cation channel family protein</fullName>
    </submittedName>
</protein>
<gene>
    <name evidence="9" type="ORF">LNKW23_31570</name>
</gene>
<dbReference type="InterPro" id="IPR005115">
    <property type="entry name" value="Gly_transporter"/>
</dbReference>
<dbReference type="RefSeq" id="WP_285672799.1">
    <property type="nucleotide sequence ID" value="NZ_BSYI01000026.1"/>
</dbReference>
<keyword evidence="10" id="KW-1185">Reference proteome</keyword>
<comment type="subcellular location">
    <subcellularLocation>
        <location evidence="1">Cell membrane</location>
        <topology evidence="1">Multi-pass membrane protein</topology>
    </subcellularLocation>
</comment>
<name>A0ABQ6LL40_9RHOB</name>
<evidence type="ECO:0000256" key="4">
    <source>
        <dbReference type="ARBA" id="ARBA00022692"/>
    </source>
</evidence>
<keyword evidence="4 7" id="KW-0812">Transmembrane</keyword>
<evidence type="ECO:0000256" key="5">
    <source>
        <dbReference type="ARBA" id="ARBA00022989"/>
    </source>
</evidence>